<dbReference type="InterPro" id="IPR017467">
    <property type="entry name" value="CHP03016_PEP-CTERM"/>
</dbReference>
<organism evidence="2 3">
    <name type="scientific">Piscinibacter koreensis</name>
    <dbReference type="NCBI Taxonomy" id="2742824"/>
    <lineage>
        <taxon>Bacteria</taxon>
        <taxon>Pseudomonadati</taxon>
        <taxon>Pseudomonadota</taxon>
        <taxon>Betaproteobacteria</taxon>
        <taxon>Burkholderiales</taxon>
        <taxon>Sphaerotilaceae</taxon>
        <taxon>Piscinibacter</taxon>
    </lineage>
</organism>
<sequence>MRFASYRRAAPRYRRFCGVCVFGFAAFAAHAQDQAPSGGSAVATPTGPLGAPPASALPVAGVSAPASSGTTPNVRALTITPSISVTETLTDNVRLTERNRRADAITQISPGITVSSGIGRIRGNLDYRLSGIFYARDGSSNNVQQSLSAAGNAEVIDNFAFVDASANISQQSRSAFGTRTVDPALDGGDQTEVRNYNLSPYVRGRLANLANYEARLGYSLTDTSTKNADVSTTSGSLSVVGDRGPGLFNWSADASRQAYKYEVGGRTVNDRARGTLFINATDQLRLSLIGGREAIDYPNQPRDAATTYGYGFDWRPNERTNLSGQREKRVFGDSHSLVFQYRTARTTWRFSDTKDVSTGFNQAPVGSGQPGATYEVLFQQFAAIEPDPVRRDILVRQYLLQLGVPAGFLTLQRRQELAVSYQAVRQTYTLTASQSKVQQLDRNAQVNPITDFSNPVRLRGLSANVSHRLTPQSNLDFRASIDQSRESGGQSRSTDLRALSLTWSGQLGGRTSYSLGARHVWYDGDNSGYRESAIYGTLTRSF</sequence>
<feature type="chain" id="PRO_5030654510" evidence="1">
    <location>
        <begin position="32"/>
        <end position="542"/>
    </location>
</feature>
<gene>
    <name evidence="2" type="ORF">HQN59_05100</name>
</gene>
<evidence type="ECO:0000313" key="3">
    <source>
        <dbReference type="Proteomes" id="UP000529637"/>
    </source>
</evidence>
<dbReference type="RefSeq" id="WP_176066751.1">
    <property type="nucleotide sequence ID" value="NZ_JABWMJ010000002.1"/>
</dbReference>
<proteinExistence type="predicted"/>
<evidence type="ECO:0000313" key="2">
    <source>
        <dbReference type="EMBL" id="NUZ05136.1"/>
    </source>
</evidence>
<keyword evidence="1" id="KW-0732">Signal</keyword>
<keyword evidence="3" id="KW-1185">Reference proteome</keyword>
<feature type="signal peptide" evidence="1">
    <location>
        <begin position="1"/>
        <end position="31"/>
    </location>
</feature>
<name>A0A7Y6TVP6_9BURK</name>
<protein>
    <submittedName>
        <fullName evidence="2">TIGR03016 family PEP-CTERM system-associated outer membrane protein</fullName>
    </submittedName>
</protein>
<comment type="caution">
    <text evidence="2">The sequence shown here is derived from an EMBL/GenBank/DDBJ whole genome shotgun (WGS) entry which is preliminary data.</text>
</comment>
<dbReference type="Proteomes" id="UP000529637">
    <property type="component" value="Unassembled WGS sequence"/>
</dbReference>
<reference evidence="2 3" key="1">
    <citation type="submission" date="2020-06" db="EMBL/GenBank/DDBJ databases">
        <title>Schlegella sp. ID0723 isolated from air conditioner.</title>
        <authorList>
            <person name="Kim D.Y."/>
            <person name="Kim D.-U."/>
        </authorList>
    </citation>
    <scope>NUCLEOTIDE SEQUENCE [LARGE SCALE GENOMIC DNA]</scope>
    <source>
        <strain evidence="2 3">ID0723</strain>
    </source>
</reference>
<dbReference type="EMBL" id="JABWMJ010000002">
    <property type="protein sequence ID" value="NUZ05136.1"/>
    <property type="molecule type" value="Genomic_DNA"/>
</dbReference>
<dbReference type="NCBIfam" id="TIGR03016">
    <property type="entry name" value="pepcterm_hypo_1"/>
    <property type="match status" value="1"/>
</dbReference>
<accession>A0A7Y6TVP6</accession>
<dbReference type="AlphaFoldDB" id="A0A7Y6TVP6"/>
<evidence type="ECO:0000256" key="1">
    <source>
        <dbReference type="SAM" id="SignalP"/>
    </source>
</evidence>